<dbReference type="EMBL" id="FOUU01000002">
    <property type="protein sequence ID" value="SFM68021.1"/>
    <property type="molecule type" value="Genomic_DNA"/>
</dbReference>
<dbReference type="Pfam" id="PF05069">
    <property type="entry name" value="Phage_tail_S"/>
    <property type="match status" value="1"/>
</dbReference>
<protein>
    <submittedName>
        <fullName evidence="1">Phage virion morphogenesis (Putative tail completion) protein</fullName>
    </submittedName>
</protein>
<gene>
    <name evidence="1" type="ORF">SAMN05660836_01167</name>
</gene>
<dbReference type="OrthoDB" id="1807756at2"/>
<accession>A0A1I4SUB9</accession>
<dbReference type="STRING" id="39841.SAMN05660836_01167"/>
<reference evidence="2" key="1">
    <citation type="submission" date="2016-10" db="EMBL/GenBank/DDBJ databases">
        <authorList>
            <person name="Varghese N."/>
            <person name="Submissions S."/>
        </authorList>
    </citation>
    <scope>NUCLEOTIDE SEQUENCE [LARGE SCALE GENOMIC DNA]</scope>
    <source>
        <strain evidence="2">DSM 9990</strain>
    </source>
</reference>
<proteinExistence type="predicted"/>
<organism evidence="1 2">
    <name type="scientific">Thermodesulforhabdus norvegica</name>
    <dbReference type="NCBI Taxonomy" id="39841"/>
    <lineage>
        <taxon>Bacteria</taxon>
        <taxon>Pseudomonadati</taxon>
        <taxon>Thermodesulfobacteriota</taxon>
        <taxon>Syntrophobacteria</taxon>
        <taxon>Syntrophobacterales</taxon>
        <taxon>Thermodesulforhabdaceae</taxon>
        <taxon>Thermodesulforhabdus</taxon>
    </lineage>
</organism>
<evidence type="ECO:0000313" key="1">
    <source>
        <dbReference type="EMBL" id="SFM68021.1"/>
    </source>
</evidence>
<sequence>MITLEVDDREVKDLLAKLQARMHNLRPVMEEIGELIVSSVIENFEREGRYAEEGSWKGGSKRWKRLSPVTEELRRRRGHWPGKILTESGRLRSSIHYSAGSNEVTVGTNVVYAAIHQFGGKAGRGHKVEIPARPYLVVQDEDLEAIEEIIIDYLINLD</sequence>
<keyword evidence="2" id="KW-1185">Reference proteome</keyword>
<dbReference type="RefSeq" id="WP_093394167.1">
    <property type="nucleotide sequence ID" value="NZ_FOUU01000002.1"/>
</dbReference>
<dbReference type="InterPro" id="IPR006522">
    <property type="entry name" value="Phage_virion_morphogenesis"/>
</dbReference>
<evidence type="ECO:0000313" key="2">
    <source>
        <dbReference type="Proteomes" id="UP000199611"/>
    </source>
</evidence>
<dbReference type="Proteomes" id="UP000199611">
    <property type="component" value="Unassembled WGS sequence"/>
</dbReference>
<dbReference type="AlphaFoldDB" id="A0A1I4SUB9"/>
<name>A0A1I4SUB9_9BACT</name>
<dbReference type="NCBIfam" id="TIGR01635">
    <property type="entry name" value="tail_comp_S"/>
    <property type="match status" value="1"/>
</dbReference>